<dbReference type="EMBL" id="GBXM01081078">
    <property type="protein sequence ID" value="JAH27499.1"/>
    <property type="molecule type" value="Transcribed_RNA"/>
</dbReference>
<accession>A0A0E9RI79</accession>
<protein>
    <submittedName>
        <fullName evidence="1">Uncharacterized protein</fullName>
    </submittedName>
</protein>
<reference evidence="1" key="2">
    <citation type="journal article" date="2015" name="Fish Shellfish Immunol.">
        <title>Early steps in the European eel (Anguilla anguilla)-Vibrio vulnificus interaction in the gills: Role of the RtxA13 toxin.</title>
        <authorList>
            <person name="Callol A."/>
            <person name="Pajuelo D."/>
            <person name="Ebbesson L."/>
            <person name="Teles M."/>
            <person name="MacKenzie S."/>
            <person name="Amaro C."/>
        </authorList>
    </citation>
    <scope>NUCLEOTIDE SEQUENCE</scope>
</reference>
<reference evidence="1" key="1">
    <citation type="submission" date="2014-11" db="EMBL/GenBank/DDBJ databases">
        <authorList>
            <person name="Amaro Gonzalez C."/>
        </authorList>
    </citation>
    <scope>NUCLEOTIDE SEQUENCE</scope>
</reference>
<dbReference type="AlphaFoldDB" id="A0A0E9RI79"/>
<proteinExistence type="predicted"/>
<evidence type="ECO:0000313" key="1">
    <source>
        <dbReference type="EMBL" id="JAH28784.1"/>
    </source>
</evidence>
<name>A0A0E9RI79_ANGAN</name>
<organism evidence="1">
    <name type="scientific">Anguilla anguilla</name>
    <name type="common">European freshwater eel</name>
    <name type="synonym">Muraena anguilla</name>
    <dbReference type="NCBI Taxonomy" id="7936"/>
    <lineage>
        <taxon>Eukaryota</taxon>
        <taxon>Metazoa</taxon>
        <taxon>Chordata</taxon>
        <taxon>Craniata</taxon>
        <taxon>Vertebrata</taxon>
        <taxon>Euteleostomi</taxon>
        <taxon>Actinopterygii</taxon>
        <taxon>Neopterygii</taxon>
        <taxon>Teleostei</taxon>
        <taxon>Anguilliformes</taxon>
        <taxon>Anguillidae</taxon>
        <taxon>Anguilla</taxon>
    </lineage>
</organism>
<sequence length="25" mass="2952">MINSSEKLAMLYKTEIMQIFSKTIM</sequence>
<dbReference type="EMBL" id="GBXM01079793">
    <property type="protein sequence ID" value="JAH28784.1"/>
    <property type="molecule type" value="Transcribed_RNA"/>
</dbReference>